<gene>
    <name evidence="4" type="ORF">QWZ10_03425</name>
</gene>
<dbReference type="InterPro" id="IPR026040">
    <property type="entry name" value="HyI-like"/>
</dbReference>
<sequence>MARFAANLTYLFTELPMPQRFAAAKNAGFDGVEILFPYDLAIKELTVAAQASSLEFLLMNCPPPNWSGGSRGFAAEPNRQDRFRTDFDRALKFAQGLRSRHILIMAGKAEGEAARRTFIENLRWASARAPHASLLIEPMNQTDMPGYYLSDFDLAAEIITEIQAPNLGLLFDAYQAQMIHGDLLSAWRKYAEISRHIQIAGCPDRHEPRQGQGPGETDYIAFFRAVQESGYSGWVGAEYLPQTTTEAGLRWLKEGRNQ</sequence>
<dbReference type="RefSeq" id="WP_377685462.1">
    <property type="nucleotide sequence ID" value="NZ_JBHMDZ010000009.1"/>
</dbReference>
<dbReference type="InterPro" id="IPR013022">
    <property type="entry name" value="Xyl_isomerase-like_TIM-brl"/>
</dbReference>
<accession>A0ABT8D385</accession>
<evidence type="ECO:0000313" key="5">
    <source>
        <dbReference type="Proteomes" id="UP001243846"/>
    </source>
</evidence>
<comment type="caution">
    <text evidence="4">The sequence shown here is derived from an EMBL/GenBank/DDBJ whole genome shotgun (WGS) entry which is preliminary data.</text>
</comment>
<proteinExistence type="inferred from homology"/>
<dbReference type="Pfam" id="PF01261">
    <property type="entry name" value="AP_endonuc_2"/>
    <property type="match status" value="1"/>
</dbReference>
<dbReference type="PANTHER" id="PTHR43489">
    <property type="entry name" value="ISOMERASE"/>
    <property type="match status" value="1"/>
</dbReference>
<dbReference type="InterPro" id="IPR050417">
    <property type="entry name" value="Sugar_Epim/Isomerase"/>
</dbReference>
<dbReference type="EMBL" id="JAUFRC010000001">
    <property type="protein sequence ID" value="MDN3711107.1"/>
    <property type="molecule type" value="Genomic_DNA"/>
</dbReference>
<comment type="similarity">
    <text evidence="2">Belongs to the hyi family.</text>
</comment>
<dbReference type="Proteomes" id="UP001243846">
    <property type="component" value="Unassembled WGS sequence"/>
</dbReference>
<dbReference type="InterPro" id="IPR036237">
    <property type="entry name" value="Xyl_isomerase-like_sf"/>
</dbReference>
<dbReference type="SUPFAM" id="SSF51658">
    <property type="entry name" value="Xylose isomerase-like"/>
    <property type="match status" value="1"/>
</dbReference>
<evidence type="ECO:0000313" key="4">
    <source>
        <dbReference type="EMBL" id="MDN3711107.1"/>
    </source>
</evidence>
<keyword evidence="1 2" id="KW-0413">Isomerase</keyword>
<evidence type="ECO:0000256" key="2">
    <source>
        <dbReference type="PIRNR" id="PIRNR006241"/>
    </source>
</evidence>
<keyword evidence="5" id="KW-1185">Reference proteome</keyword>
<dbReference type="PIRSF" id="PIRSF006241">
    <property type="entry name" value="HyI"/>
    <property type="match status" value="1"/>
</dbReference>
<name>A0ABT8D385_9RHOB</name>
<protein>
    <submittedName>
        <fullName evidence="4">TIM barrel protein</fullName>
    </submittedName>
</protein>
<dbReference type="Gene3D" id="3.20.20.150">
    <property type="entry name" value="Divalent-metal-dependent TIM barrel enzymes"/>
    <property type="match status" value="1"/>
</dbReference>
<reference evidence="5" key="1">
    <citation type="journal article" date="2019" name="Int. J. Syst. Evol. Microbiol.">
        <title>The Global Catalogue of Microorganisms (GCM) 10K type strain sequencing project: providing services to taxonomists for standard genome sequencing and annotation.</title>
        <authorList>
            <consortium name="The Broad Institute Genomics Platform"/>
            <consortium name="The Broad Institute Genome Sequencing Center for Infectious Disease"/>
            <person name="Wu L."/>
            <person name="Ma J."/>
        </authorList>
    </citation>
    <scope>NUCLEOTIDE SEQUENCE [LARGE SCALE GENOMIC DNA]</scope>
    <source>
        <strain evidence="5">CECT 8482</strain>
    </source>
</reference>
<dbReference type="PANTHER" id="PTHR43489:SF6">
    <property type="entry name" value="HYDROXYPYRUVATE ISOMERASE-RELATED"/>
    <property type="match status" value="1"/>
</dbReference>
<feature type="domain" description="Xylose isomerase-like TIM barrel" evidence="3">
    <location>
        <begin position="21"/>
        <end position="254"/>
    </location>
</feature>
<evidence type="ECO:0000259" key="3">
    <source>
        <dbReference type="Pfam" id="PF01261"/>
    </source>
</evidence>
<organism evidence="4 5">
    <name type="scientific">Paracoccus cavernae</name>
    <dbReference type="NCBI Taxonomy" id="1571207"/>
    <lineage>
        <taxon>Bacteria</taxon>
        <taxon>Pseudomonadati</taxon>
        <taxon>Pseudomonadota</taxon>
        <taxon>Alphaproteobacteria</taxon>
        <taxon>Rhodobacterales</taxon>
        <taxon>Paracoccaceae</taxon>
        <taxon>Paracoccus</taxon>
    </lineage>
</organism>
<evidence type="ECO:0000256" key="1">
    <source>
        <dbReference type="ARBA" id="ARBA00023235"/>
    </source>
</evidence>